<name>A0A0A9F650_ARUDO</name>
<dbReference type="AlphaFoldDB" id="A0A0A9F650"/>
<organism evidence="1">
    <name type="scientific">Arundo donax</name>
    <name type="common">Giant reed</name>
    <name type="synonym">Donax arundinaceus</name>
    <dbReference type="NCBI Taxonomy" id="35708"/>
    <lineage>
        <taxon>Eukaryota</taxon>
        <taxon>Viridiplantae</taxon>
        <taxon>Streptophyta</taxon>
        <taxon>Embryophyta</taxon>
        <taxon>Tracheophyta</taxon>
        <taxon>Spermatophyta</taxon>
        <taxon>Magnoliopsida</taxon>
        <taxon>Liliopsida</taxon>
        <taxon>Poales</taxon>
        <taxon>Poaceae</taxon>
        <taxon>PACMAD clade</taxon>
        <taxon>Arundinoideae</taxon>
        <taxon>Arundineae</taxon>
        <taxon>Arundo</taxon>
    </lineage>
</organism>
<proteinExistence type="predicted"/>
<reference evidence="1" key="1">
    <citation type="submission" date="2014-09" db="EMBL/GenBank/DDBJ databases">
        <authorList>
            <person name="Magalhaes I.L.F."/>
            <person name="Oliveira U."/>
            <person name="Santos F.R."/>
            <person name="Vidigal T.H.D.A."/>
            <person name="Brescovit A.D."/>
            <person name="Santos A.J."/>
        </authorList>
    </citation>
    <scope>NUCLEOTIDE SEQUENCE</scope>
    <source>
        <tissue evidence="1">Shoot tissue taken approximately 20 cm above the soil surface</tissue>
    </source>
</reference>
<reference evidence="1" key="2">
    <citation type="journal article" date="2015" name="Data Brief">
        <title>Shoot transcriptome of the giant reed, Arundo donax.</title>
        <authorList>
            <person name="Barrero R.A."/>
            <person name="Guerrero F.D."/>
            <person name="Moolhuijzen P."/>
            <person name="Goolsby J.A."/>
            <person name="Tidwell J."/>
            <person name="Bellgard S.E."/>
            <person name="Bellgard M.I."/>
        </authorList>
    </citation>
    <scope>NUCLEOTIDE SEQUENCE</scope>
    <source>
        <tissue evidence="1">Shoot tissue taken approximately 20 cm above the soil surface</tissue>
    </source>
</reference>
<accession>A0A0A9F650</accession>
<protein>
    <submittedName>
        <fullName evidence="1">Uncharacterized protein</fullName>
    </submittedName>
</protein>
<evidence type="ECO:0000313" key="1">
    <source>
        <dbReference type="EMBL" id="JAE08510.1"/>
    </source>
</evidence>
<dbReference type="EMBL" id="GBRH01189386">
    <property type="protein sequence ID" value="JAE08510.1"/>
    <property type="molecule type" value="Transcribed_RNA"/>
</dbReference>
<sequence>MYKFKIESLQSIYPEEYTTYFLILDKTTT</sequence>